<feature type="domain" description="GIY-YIG" evidence="1">
    <location>
        <begin position="23"/>
        <end position="120"/>
    </location>
</feature>
<evidence type="ECO:0000313" key="2">
    <source>
        <dbReference type="EMBL" id="MEA5404515.1"/>
    </source>
</evidence>
<reference evidence="2 3" key="1">
    <citation type="submission" date="2023-12" db="EMBL/GenBank/DDBJ databases">
        <title>Novel species of the genus Arcicella isolated from rivers.</title>
        <authorList>
            <person name="Lu H."/>
        </authorList>
    </citation>
    <scope>NUCLEOTIDE SEQUENCE [LARGE SCALE GENOMIC DNA]</scope>
    <source>
        <strain evidence="2 3">DC2W</strain>
    </source>
</reference>
<keyword evidence="3" id="KW-1185">Reference proteome</keyword>
<accession>A0ABU5S7P6</accession>
<dbReference type="EMBL" id="JAYGIL010000021">
    <property type="protein sequence ID" value="MEA5404515.1"/>
    <property type="molecule type" value="Genomic_DNA"/>
</dbReference>
<gene>
    <name evidence="2" type="ORF">VB776_16400</name>
</gene>
<dbReference type="Proteomes" id="UP001303899">
    <property type="component" value="Unassembled WGS sequence"/>
</dbReference>
<proteinExistence type="predicted"/>
<dbReference type="InterPro" id="IPR035901">
    <property type="entry name" value="GIY-YIG_endonuc_sf"/>
</dbReference>
<dbReference type="SUPFAM" id="SSF82771">
    <property type="entry name" value="GIY-YIG endonuclease"/>
    <property type="match status" value="1"/>
</dbReference>
<dbReference type="RefSeq" id="WP_323697919.1">
    <property type="nucleotide sequence ID" value="NZ_JAYGIL010000021.1"/>
</dbReference>
<organism evidence="2 3">
    <name type="scientific">Arcicella gelida</name>
    <dbReference type="NCBI Taxonomy" id="2984195"/>
    <lineage>
        <taxon>Bacteria</taxon>
        <taxon>Pseudomonadati</taxon>
        <taxon>Bacteroidota</taxon>
        <taxon>Cytophagia</taxon>
        <taxon>Cytophagales</taxon>
        <taxon>Flectobacillaceae</taxon>
        <taxon>Arcicella</taxon>
    </lineage>
</organism>
<protein>
    <recommendedName>
        <fullName evidence="1">GIY-YIG domain-containing protein</fullName>
    </recommendedName>
</protein>
<evidence type="ECO:0000259" key="1">
    <source>
        <dbReference type="PROSITE" id="PS50164"/>
    </source>
</evidence>
<name>A0ABU5S7P6_9BACT</name>
<evidence type="ECO:0000313" key="3">
    <source>
        <dbReference type="Proteomes" id="UP001303899"/>
    </source>
</evidence>
<dbReference type="InterPro" id="IPR000305">
    <property type="entry name" value="GIY-YIG_endonuc"/>
</dbReference>
<comment type="caution">
    <text evidence="2">The sequence shown here is derived from an EMBL/GenBank/DDBJ whole genome shotgun (WGS) entry which is preliminary data.</text>
</comment>
<sequence>MRKSKYVSPYDSKGNTSFSERTQRSGVYVIRFQGQIIYVGMSKTNVYKTLYRHFQVWNDFREESRETKNQHARRYNRITYQEARRNNFKGYTIRVILATEKQTIELEKMLIRKHKPIDNAEKYAKYAPTSYSQEVIDIFGSITEEPPF</sequence>
<dbReference type="PROSITE" id="PS50164">
    <property type="entry name" value="GIY_YIG"/>
    <property type="match status" value="1"/>
</dbReference>